<evidence type="ECO:0000256" key="1">
    <source>
        <dbReference type="ARBA" id="ARBA00005291"/>
    </source>
</evidence>
<dbReference type="Proteomes" id="UP000256941">
    <property type="component" value="Unassembled WGS sequence"/>
</dbReference>
<dbReference type="InterPro" id="IPR051557">
    <property type="entry name" value="NipSnap_domain"/>
</dbReference>
<evidence type="ECO:0000259" key="2">
    <source>
        <dbReference type="Pfam" id="PF07978"/>
    </source>
</evidence>
<dbReference type="AlphaFoldDB" id="A0A3D9XW13"/>
<evidence type="ECO:0000313" key="4">
    <source>
        <dbReference type="Proteomes" id="UP000256941"/>
    </source>
</evidence>
<dbReference type="InterPro" id="IPR012577">
    <property type="entry name" value="NIPSNAP"/>
</dbReference>
<comment type="similarity">
    <text evidence="1">Belongs to the NipSnap family.</text>
</comment>
<comment type="caution">
    <text evidence="3">The sequence shown here is derived from an EMBL/GenBank/DDBJ whole genome shotgun (WGS) entry which is preliminary data.</text>
</comment>
<evidence type="ECO:0000313" key="3">
    <source>
        <dbReference type="EMBL" id="REF73313.1"/>
    </source>
</evidence>
<accession>A0A3D9XW13</accession>
<dbReference type="Gene3D" id="3.30.70.100">
    <property type="match status" value="2"/>
</dbReference>
<dbReference type="InterPro" id="IPR011008">
    <property type="entry name" value="Dimeric_a/b-barrel"/>
</dbReference>
<sequence length="217" mass="24724">MWTKPIVEIRVEEYTRGTLPRYLAAQKALALPLQERIIGTPMAYYTSLVGRINCAIQLWGYESVAAYAEQRAAVEADPDWAAYRDATQDITRFTTTRLTRQVMFDGADEGAAQARAKPVVDFRVYHIHNNRMGTFLDTSAEFALPVMMRNIGAPIGYFQTIVGNLNEITHLWGYDSLGDMEARRDKRNADPDWRAYLDASDGIYHRQETQVLRKIAL</sequence>
<dbReference type="PANTHER" id="PTHR21017:SF17">
    <property type="entry name" value="PROTEIN NIPSNAP"/>
    <property type="match status" value="1"/>
</dbReference>
<protein>
    <submittedName>
        <fullName evidence="3">NIPSNAP protein</fullName>
    </submittedName>
</protein>
<dbReference type="SUPFAM" id="SSF54909">
    <property type="entry name" value="Dimeric alpha+beta barrel"/>
    <property type="match status" value="2"/>
</dbReference>
<gene>
    <name evidence="3" type="ORF">BDD41_1863</name>
</gene>
<proteinExistence type="inferred from homology"/>
<feature type="domain" description="NIPSNAP" evidence="2">
    <location>
        <begin position="8"/>
        <end position="95"/>
    </location>
</feature>
<dbReference type="PANTHER" id="PTHR21017">
    <property type="entry name" value="NIPSNAP-RELATED"/>
    <property type="match status" value="1"/>
</dbReference>
<dbReference type="RefSeq" id="WP_116221409.1">
    <property type="nucleotide sequence ID" value="NZ_CP038196.1"/>
</dbReference>
<dbReference type="Pfam" id="PF07978">
    <property type="entry name" value="NIPSNAP"/>
    <property type="match status" value="2"/>
</dbReference>
<reference evidence="3 4" key="1">
    <citation type="submission" date="2018-08" db="EMBL/GenBank/DDBJ databases">
        <title>Genomic Encyclopedia of Archaeal and Bacterial Type Strains, Phase II (KMG-II): from individual species to whole genera.</title>
        <authorList>
            <person name="Goeker M."/>
        </authorList>
    </citation>
    <scope>NUCLEOTIDE SEQUENCE [LARGE SCALE GENOMIC DNA]</scope>
    <source>
        <strain evidence="3 4">DSM 17099</strain>
    </source>
</reference>
<dbReference type="EMBL" id="QTUJ01000001">
    <property type="protein sequence ID" value="REF73313.1"/>
    <property type="molecule type" value="Genomic_DNA"/>
</dbReference>
<organism evidence="3 4">
    <name type="scientific">Paracoccus versutus</name>
    <name type="common">Thiobacillus versutus</name>
    <dbReference type="NCBI Taxonomy" id="34007"/>
    <lineage>
        <taxon>Bacteria</taxon>
        <taxon>Pseudomonadati</taxon>
        <taxon>Pseudomonadota</taxon>
        <taxon>Alphaproteobacteria</taxon>
        <taxon>Rhodobacterales</taxon>
        <taxon>Paracoccaceae</taxon>
        <taxon>Paracoccus</taxon>
    </lineage>
</organism>
<feature type="domain" description="NIPSNAP" evidence="2">
    <location>
        <begin position="121"/>
        <end position="215"/>
    </location>
</feature>
<name>A0A3D9XW13_PARVE</name>